<keyword evidence="1" id="KW-0472">Membrane</keyword>
<proteinExistence type="predicted"/>
<evidence type="ECO:0000313" key="3">
    <source>
        <dbReference type="Proteomes" id="UP001214039"/>
    </source>
</evidence>
<dbReference type="RefSeq" id="WP_278299799.1">
    <property type="nucleotide sequence ID" value="NZ_CP113498.1"/>
</dbReference>
<feature type="transmembrane region" description="Helical" evidence="1">
    <location>
        <begin position="6"/>
        <end position="28"/>
    </location>
</feature>
<dbReference type="EMBL" id="CP113498">
    <property type="protein sequence ID" value="WFQ93634.1"/>
    <property type="molecule type" value="Genomic_DNA"/>
</dbReference>
<keyword evidence="1" id="KW-0812">Transmembrane</keyword>
<reference evidence="2" key="1">
    <citation type="submission" date="2022-11" db="EMBL/GenBank/DDBJ databases">
        <title>Comparative genomic analysis of Mycoplasma feriruminatoris and the Mycoplasma mycoides cluster.</title>
        <authorList>
            <person name="Baby V."/>
            <person name="Ambroset C."/>
            <person name="Gaurivaud P."/>
            <person name="Boury C."/>
            <person name="Guichoux E."/>
            <person name="Lartigue C."/>
            <person name="Tardy F."/>
            <person name="Sirand-Pugnet P."/>
        </authorList>
    </citation>
    <scope>NUCLEOTIDE SEQUENCE [LARGE SCALE GENOMIC DNA]</scope>
    <source>
        <strain evidence="2">L15181</strain>
    </source>
</reference>
<organism evidence="2 3">
    <name type="scientific">Mycoplasma feriruminatoris</name>
    <dbReference type="NCBI Taxonomy" id="1179777"/>
    <lineage>
        <taxon>Bacteria</taxon>
        <taxon>Bacillati</taxon>
        <taxon>Mycoplasmatota</taxon>
        <taxon>Mollicutes</taxon>
        <taxon>Mycoplasmataceae</taxon>
        <taxon>Mycoplasma</taxon>
    </lineage>
</organism>
<keyword evidence="3" id="KW-1185">Reference proteome</keyword>
<dbReference type="Proteomes" id="UP001214039">
    <property type="component" value="Chromosome"/>
</dbReference>
<accession>A0ABY8HVI1</accession>
<keyword evidence="1" id="KW-1133">Transmembrane helix</keyword>
<protein>
    <submittedName>
        <fullName evidence="2">Uncharacterized protein</fullName>
    </submittedName>
</protein>
<sequence>MKLKKTIWIHLVCVPVLLTAIIIPPIVIHKQKQNKINNNKKPGEQNLVLMKINQL</sequence>
<evidence type="ECO:0000313" key="2">
    <source>
        <dbReference type="EMBL" id="WFQ93634.1"/>
    </source>
</evidence>
<evidence type="ECO:0000256" key="1">
    <source>
        <dbReference type="SAM" id="Phobius"/>
    </source>
</evidence>
<gene>
    <name evidence="2" type="ORF">MFERI15181_00552</name>
</gene>
<name>A0ABY8HVI1_9MOLU</name>